<evidence type="ECO:0000259" key="1">
    <source>
        <dbReference type="Pfam" id="PF26160"/>
    </source>
</evidence>
<proteinExistence type="predicted"/>
<feature type="domain" description="YqzN/YkzM" evidence="1">
    <location>
        <begin position="10"/>
        <end position="56"/>
    </location>
</feature>
<reference evidence="2" key="1">
    <citation type="submission" date="2016-04" db="EMBL/GenBank/DDBJ databases">
        <authorList>
            <person name="Evans L.H."/>
            <person name="Alamgir A."/>
            <person name="Owens N."/>
            <person name="Weber N.D."/>
            <person name="Virtaneva K."/>
            <person name="Barbian K."/>
            <person name="Babar A."/>
            <person name="Rosenke K."/>
        </authorList>
    </citation>
    <scope>NUCLEOTIDE SEQUENCE</scope>
    <source>
        <strain evidence="2">86</strain>
    </source>
</reference>
<protein>
    <recommendedName>
        <fullName evidence="1">YqzN/YkzM domain-containing protein</fullName>
    </recommendedName>
</protein>
<name>A0A212J4J2_9FIRM</name>
<evidence type="ECO:0000313" key="2">
    <source>
        <dbReference type="EMBL" id="SBV94358.1"/>
    </source>
</evidence>
<dbReference type="AlphaFoldDB" id="A0A212J4J2"/>
<dbReference type="EMBL" id="FLUN01000001">
    <property type="protein sequence ID" value="SBV94358.1"/>
    <property type="molecule type" value="Genomic_DNA"/>
</dbReference>
<dbReference type="InterPro" id="IPR058869">
    <property type="entry name" value="YqzN_YkzM"/>
</dbReference>
<gene>
    <name evidence="2" type="ORF">KL86CLO1_10503</name>
</gene>
<accession>A0A212J4J2</accession>
<sequence>MSCEKKNSDPVFTKDQLMGSAAFYSRKDVLAAVLRDKEVYTKSQAERLVDEFLKGKVK</sequence>
<dbReference type="Pfam" id="PF26160">
    <property type="entry name" value="YqzN_YkzM"/>
    <property type="match status" value="1"/>
</dbReference>
<organism evidence="2">
    <name type="scientific">uncultured Eubacteriales bacterium</name>
    <dbReference type="NCBI Taxonomy" id="172733"/>
    <lineage>
        <taxon>Bacteria</taxon>
        <taxon>Bacillati</taxon>
        <taxon>Bacillota</taxon>
        <taxon>Clostridia</taxon>
        <taxon>Eubacteriales</taxon>
        <taxon>environmental samples</taxon>
    </lineage>
</organism>